<comment type="subcellular location">
    <subcellularLocation>
        <location evidence="1">Nucleus</location>
    </subcellularLocation>
</comment>
<dbReference type="PANTHER" id="PTHR24341:SF6">
    <property type="entry name" value="HOMEOBOX PROTEIN INVECTED"/>
    <property type="match status" value="1"/>
</dbReference>
<keyword evidence="2" id="KW-0539">Nucleus</keyword>
<dbReference type="PANTHER" id="PTHR24341">
    <property type="entry name" value="HOMEOBOX PROTEIN ENGRAILED"/>
    <property type="match status" value="1"/>
</dbReference>
<proteinExistence type="predicted"/>
<feature type="region of interest" description="Disordered" evidence="3">
    <location>
        <begin position="395"/>
        <end position="433"/>
    </location>
</feature>
<reference evidence="4" key="1">
    <citation type="submission" date="2022-08" db="UniProtKB">
        <authorList>
            <consortium name="EnsemblMetazoa"/>
        </authorList>
    </citation>
    <scope>IDENTIFICATION</scope>
    <source>
        <strain evidence="4">EBRO</strain>
    </source>
</reference>
<sequence>MSHNLPLIPLPLKAGAALAKAGLMMPGAALLGTLADGGLLGKGTAPDVDQRCGNVSPKPPATAAEEDDGHESDRMSCCSDDSELSVGQEVPDDLRAGPRMVPVPGALVSPLAEEMSNDSSRYSKDAPSELEFMQRLQPVTNSAALLRPSPTRLHEEFLRSSQLYAEELMRQQMQIVAAARGLAVSPSKASGSLELGPSMAGGGGLVAARHLQDLQRARSPPAEGAKLGFRPAHGASRGITLGLGDVLYRQEASSPGDGGGASGGGPFRGIHSHLSAISQITQNLNSDLSKLTSPTTFAGGSRTSRESSQSPPTPPVSASQLHQLHQHHLQQQHHHQQQQQQQQQHHHHQHQLALAALNNNIAVALNDQSLKFSIDNILKADFGRRITDPLLLKRTSKGGHQASPLQHHMPSGASRKATNKSPSAIDLSGGVGPDPLLPGGAGAGIKGFCTGASVHSSSRASSGSVSSVGSSVGSSEDVVSPVSPLSSTGSLKGGDAPPAGGGASGGGATGSGSSASASGGGGGASSSGSSGGSSSSGGPMVWPAWVYCTRYSDRPSSDHNLSSFGRCTCTESPESPVKKRLTAKIICASRQSTQDNGAAWNEAAKRGTSIAAQEPPIKSGVGIKRVLHSSKWLH</sequence>
<dbReference type="AlphaFoldDB" id="A0A182IRG3"/>
<feature type="compositionally biased region" description="Polar residues" evidence="3">
    <location>
        <begin position="289"/>
        <end position="310"/>
    </location>
</feature>
<dbReference type="EnsemblMetazoa" id="AATE004076-RA">
    <property type="protein sequence ID" value="AATE004076-PA.1"/>
    <property type="gene ID" value="AATE004076"/>
</dbReference>
<accession>A0A182IRG3</accession>
<evidence type="ECO:0000256" key="3">
    <source>
        <dbReference type="SAM" id="MobiDB-lite"/>
    </source>
</evidence>
<name>A0A182IRG3_ANOAO</name>
<feature type="compositionally biased region" description="Low complexity" evidence="3">
    <location>
        <begin position="457"/>
        <end position="490"/>
    </location>
</feature>
<protein>
    <submittedName>
        <fullName evidence="4">Uncharacterized protein</fullName>
    </submittedName>
</protein>
<feature type="region of interest" description="Disordered" evidence="3">
    <location>
        <begin position="45"/>
        <end position="100"/>
    </location>
</feature>
<feature type="compositionally biased region" description="Gly residues" evidence="3">
    <location>
        <begin position="518"/>
        <end position="535"/>
    </location>
</feature>
<dbReference type="GO" id="GO:0005634">
    <property type="term" value="C:nucleus"/>
    <property type="evidence" value="ECO:0007669"/>
    <property type="project" value="UniProtKB-SubCell"/>
</dbReference>
<evidence type="ECO:0000256" key="2">
    <source>
        <dbReference type="ARBA" id="ARBA00023242"/>
    </source>
</evidence>
<feature type="compositionally biased region" description="Basic residues" evidence="3">
    <location>
        <begin position="324"/>
        <end position="336"/>
    </location>
</feature>
<dbReference type="InterPro" id="IPR050720">
    <property type="entry name" value="Engrailed_Homeobox_TFs"/>
</dbReference>
<dbReference type="GO" id="GO:0000978">
    <property type="term" value="F:RNA polymerase II cis-regulatory region sequence-specific DNA binding"/>
    <property type="evidence" value="ECO:0007669"/>
    <property type="project" value="TreeGrafter"/>
</dbReference>
<feature type="compositionally biased region" description="Gly residues" evidence="3">
    <location>
        <begin position="499"/>
        <end position="510"/>
    </location>
</feature>
<feature type="region of interest" description="Disordered" evidence="3">
    <location>
        <begin position="289"/>
        <end position="351"/>
    </location>
</feature>
<dbReference type="GO" id="GO:0030182">
    <property type="term" value="P:neuron differentiation"/>
    <property type="evidence" value="ECO:0007669"/>
    <property type="project" value="TreeGrafter"/>
</dbReference>
<dbReference type="VEuPathDB" id="VectorBase:AATE004076"/>
<evidence type="ECO:0000256" key="1">
    <source>
        <dbReference type="ARBA" id="ARBA00004123"/>
    </source>
</evidence>
<dbReference type="STRING" id="41427.A0A182IRG3"/>
<feature type="region of interest" description="Disordered" evidence="3">
    <location>
        <begin position="457"/>
        <end position="538"/>
    </location>
</feature>
<organism evidence="4">
    <name type="scientific">Anopheles atroparvus</name>
    <name type="common">European mosquito</name>
    <dbReference type="NCBI Taxonomy" id="41427"/>
    <lineage>
        <taxon>Eukaryota</taxon>
        <taxon>Metazoa</taxon>
        <taxon>Ecdysozoa</taxon>
        <taxon>Arthropoda</taxon>
        <taxon>Hexapoda</taxon>
        <taxon>Insecta</taxon>
        <taxon>Pterygota</taxon>
        <taxon>Neoptera</taxon>
        <taxon>Endopterygota</taxon>
        <taxon>Diptera</taxon>
        <taxon>Nematocera</taxon>
        <taxon>Culicoidea</taxon>
        <taxon>Culicidae</taxon>
        <taxon>Anophelinae</taxon>
        <taxon>Anopheles</taxon>
    </lineage>
</organism>
<evidence type="ECO:0000313" key="4">
    <source>
        <dbReference type="EnsemblMetazoa" id="AATE004076-PA.1"/>
    </source>
</evidence>
<dbReference type="GO" id="GO:0000981">
    <property type="term" value="F:DNA-binding transcription factor activity, RNA polymerase II-specific"/>
    <property type="evidence" value="ECO:0007669"/>
    <property type="project" value="TreeGrafter"/>
</dbReference>